<evidence type="ECO:0000256" key="1">
    <source>
        <dbReference type="SAM" id="MobiDB-lite"/>
    </source>
</evidence>
<dbReference type="PATRIC" id="fig|1122169.6.peg.1231"/>
<sequence>MKAKHEPLDAEGYQTVAIGTGPIGLAAALSALRHCKQNEKVAIVADRLEELGIREQILYIDQDVLDFLTKLVGTDLIELYKAELTITPGKQSGFFITTGDLEKLLFTALKNNYQEGVHFDLFQAKKIGPGQKSADAIQIDQQNTTITMQTIGTNGKSTAPTETTLKFKYLIGADGAKRSIAKSLGEDEPIFDVTTQHPLPHTKHVVAIFRIPEGTSPQACVHMKVAPESTGPERKVVEATGSLPERVIDPCPLSELRDKYGWQAYNRPHSQVLATRDVIYIGAEIPAHLSKEEAKEYGKLLMRDHLPQEYIDRIQDTAYDVTTSFGKKQDQLRVSMFDILLGDLNQTLRVCGDTAHEETTGAMFFMGDSRKNPLYTTGTGAQTGIREASSFDEFLSSMSMPDAELGKCLAAYHAHARAILDKVGETQEKWILMREGRVKDAVKNFEDFNKHKGDIASISLLIKKVNQWRDETAEKADEHSDFLDEVHKNLNELLDKYKKVFECCKDPDDITSYNGVNVREMLQHFKEMREALFLKYPKENMDMTSQAVADIYQQLKSQLAVEPRSQYAFFSSKQPTQPAAGPAPTQGTKSP</sequence>
<gene>
    <name evidence="2" type="ORF">Lsha_1067</name>
</gene>
<feature type="region of interest" description="Disordered" evidence="1">
    <location>
        <begin position="567"/>
        <end position="591"/>
    </location>
</feature>
<evidence type="ECO:0008006" key="4">
    <source>
        <dbReference type="Google" id="ProtNLM"/>
    </source>
</evidence>
<comment type="caution">
    <text evidence="2">The sequence shown here is derived from an EMBL/GenBank/DDBJ whole genome shotgun (WGS) entry which is preliminary data.</text>
</comment>
<proteinExistence type="predicted"/>
<dbReference type="SUPFAM" id="SSF51905">
    <property type="entry name" value="FAD/NAD(P)-binding domain"/>
    <property type="match status" value="1"/>
</dbReference>
<dbReference type="InterPro" id="IPR036188">
    <property type="entry name" value="FAD/NAD-bd_sf"/>
</dbReference>
<dbReference type="Proteomes" id="UP000054600">
    <property type="component" value="Unassembled WGS sequence"/>
</dbReference>
<evidence type="ECO:0000313" key="3">
    <source>
        <dbReference type="Proteomes" id="UP000054600"/>
    </source>
</evidence>
<dbReference type="EMBL" id="LNYW01000033">
    <property type="protein sequence ID" value="KTD62367.1"/>
    <property type="molecule type" value="Genomic_DNA"/>
</dbReference>
<name>A0A0W0Z0G2_9GAMM</name>
<dbReference type="RefSeq" id="WP_018577985.1">
    <property type="nucleotide sequence ID" value="NZ_KB892415.1"/>
</dbReference>
<feature type="compositionally biased region" description="Low complexity" evidence="1">
    <location>
        <begin position="574"/>
        <end position="591"/>
    </location>
</feature>
<accession>A0A0W0Z0G2</accession>
<organism evidence="2 3">
    <name type="scientific">Legionella shakespearei DSM 23087</name>
    <dbReference type="NCBI Taxonomy" id="1122169"/>
    <lineage>
        <taxon>Bacteria</taxon>
        <taxon>Pseudomonadati</taxon>
        <taxon>Pseudomonadota</taxon>
        <taxon>Gammaproteobacteria</taxon>
        <taxon>Legionellales</taxon>
        <taxon>Legionellaceae</taxon>
        <taxon>Legionella</taxon>
    </lineage>
</organism>
<dbReference type="OrthoDB" id="5654255at2"/>
<protein>
    <recommendedName>
        <fullName evidence="4">Kynurenine 3-monooxygenase</fullName>
    </recommendedName>
</protein>
<dbReference type="AlphaFoldDB" id="A0A0W0Z0G2"/>
<reference evidence="2 3" key="1">
    <citation type="submission" date="2015-11" db="EMBL/GenBank/DDBJ databases">
        <title>Genomic analysis of 38 Legionella species identifies large and diverse effector repertoires.</title>
        <authorList>
            <person name="Burstein D."/>
            <person name="Amaro F."/>
            <person name="Zusman T."/>
            <person name="Lifshitz Z."/>
            <person name="Cohen O."/>
            <person name="Gilbert J.A."/>
            <person name="Pupko T."/>
            <person name="Shuman H.A."/>
            <person name="Segal G."/>
        </authorList>
    </citation>
    <scope>NUCLEOTIDE SEQUENCE [LARGE SCALE GENOMIC DNA]</scope>
    <source>
        <strain evidence="2 3">ATCC 49655</strain>
    </source>
</reference>
<evidence type="ECO:0000313" key="2">
    <source>
        <dbReference type="EMBL" id="KTD62367.1"/>
    </source>
</evidence>
<dbReference type="Gene3D" id="3.50.50.60">
    <property type="entry name" value="FAD/NAD(P)-binding domain"/>
    <property type="match status" value="1"/>
</dbReference>
<keyword evidence="3" id="KW-1185">Reference proteome</keyword>